<dbReference type="Proteomes" id="UP000013243">
    <property type="component" value="Plasmid unnamed1"/>
</dbReference>
<feature type="transmembrane region" description="Helical" evidence="1">
    <location>
        <begin position="36"/>
        <end position="53"/>
    </location>
</feature>
<geneLocation type="plasmid" evidence="2 3">
    <name>unnamed1</name>
</geneLocation>
<dbReference type="RefSeq" id="WP_005614060.1">
    <property type="nucleotide sequence ID" value="NZ_CP015231.1"/>
</dbReference>
<dbReference type="KEGG" id="rmb:K529_016210"/>
<sequence length="276" mass="30221">MLARITSAAIRGLLVALLVVLPSLLLPVAATQSPEIVAFTALLAGGLIFAEYYSNFPSFLEFRDAPPLNRSRFIFVSLCMILLSLLAGHPFQPTGFSALVHKLAFTVGDALDFAYSPVQLARLMMPSHVPQYTVDLVRAAAGLSYLISLVSIAYFAYVIRLRNWPLASGTFNVWVNLPLFDPTTGGDVVTRLQRDAKLHIVAGVLLPFLLPALVQMTASVFDPALLGSPQLLIWCVTGWAMVPASMITRGMARLRVADLIEQKRRTFNHDNDLQVV</sequence>
<dbReference type="GeneID" id="28251409"/>
<evidence type="ECO:0000313" key="2">
    <source>
        <dbReference type="EMBL" id="ANP42322.1"/>
    </source>
</evidence>
<proteinExistence type="predicted"/>
<protein>
    <submittedName>
        <fullName evidence="2">Uncharacterized protein</fullName>
    </submittedName>
</protein>
<organism evidence="2 3">
    <name type="scientific">Tritonibacter mobilis F1926</name>
    <dbReference type="NCBI Taxonomy" id="1265309"/>
    <lineage>
        <taxon>Bacteria</taxon>
        <taxon>Pseudomonadati</taxon>
        <taxon>Pseudomonadota</taxon>
        <taxon>Alphaproteobacteria</taxon>
        <taxon>Rhodobacterales</taxon>
        <taxon>Paracoccaceae</taxon>
        <taxon>Tritonibacter</taxon>
    </lineage>
</organism>
<dbReference type="OrthoDB" id="7738422at2"/>
<keyword evidence="2" id="KW-0614">Plasmid</keyword>
<name>A0A1B1A6W3_9RHOB</name>
<evidence type="ECO:0000256" key="1">
    <source>
        <dbReference type="SAM" id="Phobius"/>
    </source>
</evidence>
<keyword evidence="1" id="KW-0472">Membrane</keyword>
<feature type="transmembrane region" description="Helical" evidence="1">
    <location>
        <begin position="200"/>
        <end position="221"/>
    </location>
</feature>
<reference evidence="2 3" key="1">
    <citation type="journal article" date="2016" name="ISME J.">
        <title>Global occurrence and heterogeneity of the Roseobacter-clade species Ruegeria mobilis.</title>
        <authorList>
            <person name="Sonnenschein E."/>
            <person name="Gram L."/>
        </authorList>
    </citation>
    <scope>NUCLEOTIDE SEQUENCE [LARGE SCALE GENOMIC DNA]</scope>
    <source>
        <strain evidence="2 3">F1926</strain>
        <plasmid evidence="2 3">unnamed1</plasmid>
    </source>
</reference>
<dbReference type="EMBL" id="CP015231">
    <property type="protein sequence ID" value="ANP42322.1"/>
    <property type="molecule type" value="Genomic_DNA"/>
</dbReference>
<keyword evidence="1" id="KW-1133">Transmembrane helix</keyword>
<feature type="transmembrane region" description="Helical" evidence="1">
    <location>
        <begin position="136"/>
        <end position="159"/>
    </location>
</feature>
<feature type="transmembrane region" description="Helical" evidence="1">
    <location>
        <begin position="73"/>
        <end position="91"/>
    </location>
</feature>
<evidence type="ECO:0000313" key="3">
    <source>
        <dbReference type="Proteomes" id="UP000013243"/>
    </source>
</evidence>
<gene>
    <name evidence="2" type="ORF">K529_016210</name>
</gene>
<dbReference type="AlphaFoldDB" id="A0A1B1A6W3"/>
<keyword evidence="1" id="KW-0812">Transmembrane</keyword>
<accession>A0A1B1A6W3</accession>
<feature type="transmembrane region" description="Helical" evidence="1">
    <location>
        <begin position="227"/>
        <end position="247"/>
    </location>
</feature>
<feature type="transmembrane region" description="Helical" evidence="1">
    <location>
        <begin position="12"/>
        <end position="30"/>
    </location>
</feature>